<feature type="region of interest" description="Disordered" evidence="8">
    <location>
        <begin position="319"/>
        <end position="419"/>
    </location>
</feature>
<dbReference type="InterPro" id="IPR013087">
    <property type="entry name" value="Znf_C2H2_type"/>
</dbReference>
<dbReference type="EMBL" id="LR899013">
    <property type="protein sequence ID" value="CAD7090475.1"/>
    <property type="molecule type" value="Genomic_DNA"/>
</dbReference>
<evidence type="ECO:0000256" key="1">
    <source>
        <dbReference type="ARBA" id="ARBA00004123"/>
    </source>
</evidence>
<keyword evidence="3" id="KW-0677">Repeat</keyword>
<dbReference type="Pfam" id="PF00096">
    <property type="entry name" value="zf-C2H2"/>
    <property type="match status" value="4"/>
</dbReference>
<name>A0A7R8V2J3_HERIL</name>
<dbReference type="GO" id="GO:0005634">
    <property type="term" value="C:nucleus"/>
    <property type="evidence" value="ECO:0007669"/>
    <property type="project" value="UniProtKB-SubCell"/>
</dbReference>
<dbReference type="PANTHER" id="PTHR24394">
    <property type="entry name" value="ZINC FINGER PROTEIN"/>
    <property type="match status" value="1"/>
</dbReference>
<dbReference type="InterPro" id="IPR036236">
    <property type="entry name" value="Znf_C2H2_sf"/>
</dbReference>
<evidence type="ECO:0000256" key="8">
    <source>
        <dbReference type="SAM" id="MobiDB-lite"/>
    </source>
</evidence>
<evidence type="ECO:0000256" key="2">
    <source>
        <dbReference type="ARBA" id="ARBA00022723"/>
    </source>
</evidence>
<feature type="compositionally biased region" description="Low complexity" evidence="8">
    <location>
        <begin position="402"/>
        <end position="418"/>
    </location>
</feature>
<feature type="compositionally biased region" description="Polar residues" evidence="8">
    <location>
        <begin position="388"/>
        <end position="401"/>
    </location>
</feature>
<dbReference type="GO" id="GO:0000981">
    <property type="term" value="F:DNA-binding transcription factor activity, RNA polymerase II-specific"/>
    <property type="evidence" value="ECO:0007669"/>
    <property type="project" value="TreeGrafter"/>
</dbReference>
<feature type="domain" description="C2H2-type" evidence="9">
    <location>
        <begin position="260"/>
        <end position="288"/>
    </location>
</feature>
<keyword evidence="6" id="KW-0539">Nucleus</keyword>
<keyword evidence="11" id="KW-1185">Reference proteome</keyword>
<dbReference type="PROSITE" id="PS50157">
    <property type="entry name" value="ZINC_FINGER_C2H2_2"/>
    <property type="match status" value="5"/>
</dbReference>
<evidence type="ECO:0000256" key="5">
    <source>
        <dbReference type="ARBA" id="ARBA00022833"/>
    </source>
</evidence>
<dbReference type="SMART" id="SM00355">
    <property type="entry name" value="ZnF_C2H2"/>
    <property type="match status" value="6"/>
</dbReference>
<feature type="region of interest" description="Disordered" evidence="8">
    <location>
        <begin position="135"/>
        <end position="164"/>
    </location>
</feature>
<proteinExistence type="predicted"/>
<gene>
    <name evidence="10" type="ORF">HERILL_LOCUS12954</name>
</gene>
<dbReference type="GO" id="GO:0008270">
    <property type="term" value="F:zinc ion binding"/>
    <property type="evidence" value="ECO:0007669"/>
    <property type="project" value="UniProtKB-KW"/>
</dbReference>
<evidence type="ECO:0000256" key="4">
    <source>
        <dbReference type="ARBA" id="ARBA00022771"/>
    </source>
</evidence>
<evidence type="ECO:0000259" key="9">
    <source>
        <dbReference type="PROSITE" id="PS50157"/>
    </source>
</evidence>
<keyword evidence="2" id="KW-0479">Metal-binding</keyword>
<reference evidence="10 11" key="1">
    <citation type="submission" date="2020-11" db="EMBL/GenBank/DDBJ databases">
        <authorList>
            <person name="Wallbank WR R."/>
            <person name="Pardo Diaz C."/>
            <person name="Kozak K."/>
            <person name="Martin S."/>
            <person name="Jiggins C."/>
            <person name="Moest M."/>
            <person name="Warren A I."/>
            <person name="Generalovic N T."/>
            <person name="Byers J.R.P. K."/>
            <person name="Montejo-Kovacevich G."/>
            <person name="Yen C E."/>
        </authorList>
    </citation>
    <scope>NUCLEOTIDE SEQUENCE [LARGE SCALE GENOMIC DNA]</scope>
</reference>
<evidence type="ECO:0000256" key="3">
    <source>
        <dbReference type="ARBA" id="ARBA00022737"/>
    </source>
</evidence>
<dbReference type="Proteomes" id="UP000594454">
    <property type="component" value="Chromosome 5"/>
</dbReference>
<protein>
    <recommendedName>
        <fullName evidence="9">C2H2-type domain-containing protein</fullName>
    </recommendedName>
</protein>
<feature type="region of interest" description="Disordered" evidence="8">
    <location>
        <begin position="184"/>
        <end position="212"/>
    </location>
</feature>
<accession>A0A7R8V2J3</accession>
<feature type="domain" description="C2H2-type" evidence="9">
    <location>
        <begin position="521"/>
        <end position="548"/>
    </location>
</feature>
<feature type="domain" description="C2H2-type" evidence="9">
    <location>
        <begin position="293"/>
        <end position="320"/>
    </location>
</feature>
<feature type="compositionally biased region" description="Basic and acidic residues" evidence="8">
    <location>
        <begin position="135"/>
        <end position="145"/>
    </location>
</feature>
<evidence type="ECO:0000313" key="11">
    <source>
        <dbReference type="Proteomes" id="UP000594454"/>
    </source>
</evidence>
<organism evidence="10 11">
    <name type="scientific">Hermetia illucens</name>
    <name type="common">Black soldier fly</name>
    <dbReference type="NCBI Taxonomy" id="343691"/>
    <lineage>
        <taxon>Eukaryota</taxon>
        <taxon>Metazoa</taxon>
        <taxon>Ecdysozoa</taxon>
        <taxon>Arthropoda</taxon>
        <taxon>Hexapoda</taxon>
        <taxon>Insecta</taxon>
        <taxon>Pterygota</taxon>
        <taxon>Neoptera</taxon>
        <taxon>Endopterygota</taxon>
        <taxon>Diptera</taxon>
        <taxon>Brachycera</taxon>
        <taxon>Stratiomyomorpha</taxon>
        <taxon>Stratiomyidae</taxon>
        <taxon>Hermetiinae</taxon>
        <taxon>Hermetia</taxon>
    </lineage>
</organism>
<dbReference type="FunFam" id="3.30.160.60:FF:002343">
    <property type="entry name" value="Zinc finger protein 33A"/>
    <property type="match status" value="1"/>
</dbReference>
<keyword evidence="4 7" id="KW-0863">Zinc-finger</keyword>
<dbReference type="PANTHER" id="PTHR24394:SF44">
    <property type="entry name" value="ZINC FINGER PROTEIN 271-LIKE"/>
    <property type="match status" value="1"/>
</dbReference>
<dbReference type="PROSITE" id="PS00028">
    <property type="entry name" value="ZINC_FINGER_C2H2_1"/>
    <property type="match status" value="6"/>
</dbReference>
<feature type="domain" description="C2H2-type" evidence="9">
    <location>
        <begin position="465"/>
        <end position="492"/>
    </location>
</feature>
<feature type="compositionally biased region" description="Polar residues" evidence="8">
    <location>
        <begin position="330"/>
        <end position="343"/>
    </location>
</feature>
<dbReference type="SUPFAM" id="SSF57667">
    <property type="entry name" value="beta-beta-alpha zinc fingers"/>
    <property type="match status" value="3"/>
</dbReference>
<evidence type="ECO:0000256" key="6">
    <source>
        <dbReference type="ARBA" id="ARBA00023242"/>
    </source>
</evidence>
<evidence type="ECO:0000313" key="10">
    <source>
        <dbReference type="EMBL" id="CAD7090475.1"/>
    </source>
</evidence>
<dbReference type="OrthoDB" id="10261408at2759"/>
<dbReference type="Gene3D" id="3.30.160.60">
    <property type="entry name" value="Classic Zinc Finger"/>
    <property type="match status" value="4"/>
</dbReference>
<feature type="domain" description="C2H2-type" evidence="9">
    <location>
        <begin position="493"/>
        <end position="520"/>
    </location>
</feature>
<sequence length="549" mass="62142">MIQNKLKADDRPMPNYSGSPISIHPAARCQTPFVFPFSPLSLGLFDTDPSRILNMLHHQTLLAEEALRYRGLLFSPKDPLRYSSSISEILSKEQEFLCKRSSPLYKQAHRYPTGVTSFHQETPLSYQKDSLVEELKKKSEETVQREEEENDLRENGNSSKDSLSEFLRRRSSLSMVDGLRYNQLSSTETSSCKEKSSSSSTSSTPPPLIKPVSDSILFSEPIEEETRCVVCNANFPNVWLLEQHAALQHANLGPNEEKPFICEQCGQSYRYRSAYAKHKEQNHRARLPADKLFTCDVCGMQFRYLKSFKKHRLNHALERLHGKKERRSMDAQSQDVVTSSNETILDESGTDLRVNIKREKDDDDQDSTVDSAGAIFSDHNSGAGEPKISSSEGILHSTNKLSRPPSSMEPESSHSTTSINSLINAERIPSDQVLGLNPQEASILNFLRVDAAERQRDKRPPTSRFACPFCGKCVRSKENLKLHVRKHTGERPFVCLFCGRAFGGKSDLTRHLRIHTGERPYHCESCGKCFARADYLSKHLTTHIHNTPR</sequence>
<keyword evidence="5" id="KW-0862">Zinc</keyword>
<evidence type="ECO:0000256" key="7">
    <source>
        <dbReference type="PROSITE-ProRule" id="PRU00042"/>
    </source>
</evidence>
<dbReference type="AlphaFoldDB" id="A0A7R8V2J3"/>
<dbReference type="FunFam" id="3.30.160.60:FF:001448">
    <property type="entry name" value="Zinc finger and BTB domain containing 7a"/>
    <property type="match status" value="1"/>
</dbReference>
<dbReference type="InParanoid" id="A0A7R8V2J3"/>
<comment type="subcellular location">
    <subcellularLocation>
        <location evidence="1">Nucleus</location>
    </subcellularLocation>
</comment>